<dbReference type="InterPro" id="IPR050789">
    <property type="entry name" value="Diverse_Enzym_Activities"/>
</dbReference>
<dbReference type="PANTHER" id="PTHR43283">
    <property type="entry name" value="BETA-LACTAMASE-RELATED"/>
    <property type="match status" value="1"/>
</dbReference>
<sequence length="412" mass="45464">MESRLDSQFQAAVDAKRVPAVGAIALDKSGEVLYKGTFGTTNISDPAAPKLTDATPIIIWSCTKIVTTVAALQLMEQGKLKLDDPVEKYVPKIKKMQVLEGFDEQGEPKCRAPKTKATILMLMTHTAGFTYDFFDEASLRWRIWSKRQPATYIATGEYADVENPLIFDPGERFNYGCNTDWLGFVIESISGMRLDQYIDQNILKPLGLENTGAHQHGQKLDVHFRAEDGTLTSNPGLDLNASPEFYGGGHYLSSTLTDFSQFLLVLLNNGRHPVSGTRILNDETVKEYLFADQVHKICSNAGIGVAKSYIQQVSLNGEFLPGLEKAWSCGLMLNPKGSLKGRSAGSGFWAGLANLYYWVDPETGKLGLLMSQVLPFMDPPVLHLFDELERAVYGFEGAKDVGEVGSNWGKKF</sequence>
<organism evidence="2 3">
    <name type="scientific">Venturia nashicola</name>
    <dbReference type="NCBI Taxonomy" id="86259"/>
    <lineage>
        <taxon>Eukaryota</taxon>
        <taxon>Fungi</taxon>
        <taxon>Dikarya</taxon>
        <taxon>Ascomycota</taxon>
        <taxon>Pezizomycotina</taxon>
        <taxon>Dothideomycetes</taxon>
        <taxon>Pleosporomycetidae</taxon>
        <taxon>Venturiales</taxon>
        <taxon>Venturiaceae</taxon>
        <taxon>Venturia</taxon>
    </lineage>
</organism>
<dbReference type="PANTHER" id="PTHR43283:SF3">
    <property type="entry name" value="BETA-LACTAMASE FAMILY PROTEIN (AFU_ORTHOLOGUE AFUA_5G07500)"/>
    <property type="match status" value="1"/>
</dbReference>
<dbReference type="InterPro" id="IPR001466">
    <property type="entry name" value="Beta-lactam-related"/>
</dbReference>
<dbReference type="Proteomes" id="UP000298493">
    <property type="component" value="Unassembled WGS sequence"/>
</dbReference>
<comment type="caution">
    <text evidence="2">The sequence shown here is derived from an EMBL/GenBank/DDBJ whole genome shotgun (WGS) entry which is preliminary data.</text>
</comment>
<evidence type="ECO:0000313" key="2">
    <source>
        <dbReference type="EMBL" id="TID17447.1"/>
    </source>
</evidence>
<accession>A0A4Z1NSL0</accession>
<keyword evidence="3" id="KW-1185">Reference proteome</keyword>
<evidence type="ECO:0000259" key="1">
    <source>
        <dbReference type="Pfam" id="PF00144"/>
    </source>
</evidence>
<name>A0A4Z1NSL0_9PEZI</name>
<dbReference type="EMBL" id="SNSC02000016">
    <property type="protein sequence ID" value="TID17447.1"/>
    <property type="molecule type" value="Genomic_DNA"/>
</dbReference>
<proteinExistence type="predicted"/>
<reference evidence="2 3" key="1">
    <citation type="submission" date="2019-04" db="EMBL/GenBank/DDBJ databases">
        <title>High contiguity whole genome sequence and gene annotation resource for two Venturia nashicola isolates.</title>
        <authorList>
            <person name="Prokchorchik M."/>
            <person name="Won K."/>
            <person name="Lee Y."/>
            <person name="Choi E.D."/>
            <person name="Segonzac C."/>
            <person name="Sohn K.H."/>
        </authorList>
    </citation>
    <scope>NUCLEOTIDE SEQUENCE [LARGE SCALE GENOMIC DNA]</scope>
    <source>
        <strain evidence="2 3">PRI2</strain>
    </source>
</reference>
<gene>
    <name evidence="2" type="ORF">E6O75_ATG08193</name>
</gene>
<evidence type="ECO:0000313" key="3">
    <source>
        <dbReference type="Proteomes" id="UP000298493"/>
    </source>
</evidence>
<dbReference type="Pfam" id="PF00144">
    <property type="entry name" value="Beta-lactamase"/>
    <property type="match status" value="1"/>
</dbReference>
<dbReference type="Gene3D" id="3.40.710.10">
    <property type="entry name" value="DD-peptidase/beta-lactamase superfamily"/>
    <property type="match status" value="1"/>
</dbReference>
<dbReference type="STRING" id="86259.A0A4Z1NSL0"/>
<protein>
    <recommendedName>
        <fullName evidence="1">Beta-lactamase-related domain-containing protein</fullName>
    </recommendedName>
</protein>
<dbReference type="InterPro" id="IPR012338">
    <property type="entry name" value="Beta-lactam/transpept-like"/>
</dbReference>
<feature type="domain" description="Beta-lactamase-related" evidence="1">
    <location>
        <begin position="6"/>
        <end position="375"/>
    </location>
</feature>
<dbReference type="AlphaFoldDB" id="A0A4Z1NSL0"/>
<dbReference type="SUPFAM" id="SSF56601">
    <property type="entry name" value="beta-lactamase/transpeptidase-like"/>
    <property type="match status" value="1"/>
</dbReference>